<reference evidence="10" key="3">
    <citation type="submission" date="2021-08" db="EMBL/GenBank/DDBJ databases">
        <authorList>
            <person name="de Jong S."/>
            <person name="van den Broek M."/>
            <person name="Merkel A."/>
            <person name="de la Torre Cortes P."/>
            <person name="Kalamorz F."/>
            <person name="Cook G."/>
            <person name="van Loosdrecht M."/>
            <person name="McMillan D."/>
        </authorList>
    </citation>
    <scope>NUCLEOTIDE SEQUENCE</scope>
    <source>
        <strain evidence="10">TA2.A1</strain>
    </source>
</reference>
<proteinExistence type="inferred from homology"/>
<comment type="similarity">
    <text evidence="2">Belongs to the CPA3 antiporters (TC 2.A.63) subunit E family.</text>
</comment>
<keyword evidence="12" id="KW-1185">Reference proteome</keyword>
<evidence type="ECO:0000256" key="3">
    <source>
        <dbReference type="ARBA" id="ARBA00022449"/>
    </source>
</evidence>
<dbReference type="EMBL" id="AFCE01000152">
    <property type="protein sequence ID" value="EGL82281.1"/>
    <property type="molecule type" value="Genomic_DNA"/>
</dbReference>
<dbReference type="KEGG" id="cthu:HUR95_14405"/>
<keyword evidence="7 8" id="KW-0472">Membrane</keyword>
<evidence type="ECO:0000313" key="12">
    <source>
        <dbReference type="Proteomes" id="UP000825179"/>
    </source>
</evidence>
<reference evidence="9 11" key="1">
    <citation type="journal article" date="2011" name="J. Bacteriol.">
        <title>Draft genome sequence of the thermoalkaliphilic Caldalkalibacillus thermarum strain TA2.A1.</title>
        <authorList>
            <person name="Kalamorz F."/>
            <person name="Keis S."/>
            <person name="McMillan D.G."/>
            <person name="Olsson K."/>
            <person name="Stanton J.A."/>
            <person name="Stockwell P."/>
            <person name="Black M.A."/>
            <person name="Klingeman D.M."/>
            <person name="Land M.L."/>
            <person name="Han C.S."/>
            <person name="Martin S.L."/>
            <person name="Becher S.A."/>
            <person name="Peddie C.J."/>
            <person name="Morgan H.W."/>
            <person name="Matthies D."/>
            <person name="Preiss L."/>
            <person name="Meier T."/>
            <person name="Brown S.D."/>
            <person name="Cook G.M."/>
        </authorList>
    </citation>
    <scope>NUCLEOTIDE SEQUENCE [LARGE SCALE GENOMIC DNA]</scope>
    <source>
        <strain evidence="9 11">TA2.A1</strain>
    </source>
</reference>
<evidence type="ECO:0000256" key="5">
    <source>
        <dbReference type="ARBA" id="ARBA00022692"/>
    </source>
</evidence>
<dbReference type="PANTHER" id="PTHR34584">
    <property type="entry name" value="NA(+)/H(+) ANTIPORTER SUBUNIT E1"/>
    <property type="match status" value="1"/>
</dbReference>
<keyword evidence="5 8" id="KW-0812">Transmembrane</keyword>
<protein>
    <submittedName>
        <fullName evidence="9">Cation antiporter</fullName>
    </submittedName>
    <submittedName>
        <fullName evidence="10">Na+/H+ antiporter subunit E</fullName>
    </submittedName>
</protein>
<name>F5L8P2_CALTT</name>
<dbReference type="PANTHER" id="PTHR34584:SF1">
    <property type="entry name" value="NA(+)_H(+) ANTIPORTER SUBUNIT E1"/>
    <property type="match status" value="1"/>
</dbReference>
<evidence type="ECO:0000313" key="9">
    <source>
        <dbReference type="EMBL" id="EGL82281.1"/>
    </source>
</evidence>
<dbReference type="eggNOG" id="COG1863">
    <property type="taxonomic scope" value="Bacteria"/>
</dbReference>
<dbReference type="EMBL" id="CP082237">
    <property type="protein sequence ID" value="QZT33426.1"/>
    <property type="molecule type" value="Genomic_DNA"/>
</dbReference>
<dbReference type="NCBIfam" id="NF009292">
    <property type="entry name" value="PRK12651.1-3"/>
    <property type="match status" value="1"/>
</dbReference>
<dbReference type="Proteomes" id="UP000825179">
    <property type="component" value="Chromosome"/>
</dbReference>
<dbReference type="AlphaFoldDB" id="F5L8P2"/>
<evidence type="ECO:0000313" key="11">
    <source>
        <dbReference type="Proteomes" id="UP000010716"/>
    </source>
</evidence>
<accession>F5L8P2</accession>
<dbReference type="RefSeq" id="WP_007505500.1">
    <property type="nucleotide sequence ID" value="NZ_AFCE01000152.1"/>
</dbReference>
<evidence type="ECO:0000256" key="1">
    <source>
        <dbReference type="ARBA" id="ARBA00004651"/>
    </source>
</evidence>
<feature type="transmembrane region" description="Helical" evidence="8">
    <location>
        <begin position="54"/>
        <end position="73"/>
    </location>
</feature>
<keyword evidence="3" id="KW-0050">Antiport</keyword>
<reference evidence="10 12" key="2">
    <citation type="journal article" date="2020" name="Extremophiles">
        <title>Genomic analysis of Caldalkalibacillus thermarum TA2.A1 reveals aerobic alkaliphilic metabolism and evolutionary hallmarks linking alkaliphilic bacteria and plant life.</title>
        <authorList>
            <person name="de Jong S.I."/>
            <person name="van den Broek M.A."/>
            <person name="Merkel A.Y."/>
            <person name="de la Torre Cortes P."/>
            <person name="Kalamorz F."/>
            <person name="Cook G.M."/>
            <person name="van Loosdrecht M.C.M."/>
            <person name="McMillan D.G.G."/>
        </authorList>
    </citation>
    <scope>NUCLEOTIDE SEQUENCE [LARGE SCALE GENOMIC DNA]</scope>
    <source>
        <strain evidence="10 12">TA2.A1</strain>
    </source>
</reference>
<dbReference type="GO" id="GO:0008324">
    <property type="term" value="F:monoatomic cation transmembrane transporter activity"/>
    <property type="evidence" value="ECO:0007669"/>
    <property type="project" value="InterPro"/>
</dbReference>
<feature type="transmembrane region" description="Helical" evidence="8">
    <location>
        <begin position="24"/>
        <end position="42"/>
    </location>
</feature>
<evidence type="ECO:0000313" key="10">
    <source>
        <dbReference type="EMBL" id="QZT33426.1"/>
    </source>
</evidence>
<comment type="subcellular location">
    <subcellularLocation>
        <location evidence="1">Cell membrane</location>
        <topology evidence="1">Multi-pass membrane protein</topology>
    </subcellularLocation>
</comment>
<organism evidence="9 11">
    <name type="scientific">Caldalkalibacillus thermarum (strain TA2.A1)</name>
    <dbReference type="NCBI Taxonomy" id="986075"/>
    <lineage>
        <taxon>Bacteria</taxon>
        <taxon>Bacillati</taxon>
        <taxon>Bacillota</taxon>
        <taxon>Bacilli</taxon>
        <taxon>Bacillales</taxon>
        <taxon>Bacillaceae</taxon>
        <taxon>Caldalkalibacillus</taxon>
    </lineage>
</organism>
<dbReference type="GO" id="GO:0015297">
    <property type="term" value="F:antiporter activity"/>
    <property type="evidence" value="ECO:0007669"/>
    <property type="project" value="UniProtKB-KW"/>
</dbReference>
<dbReference type="GO" id="GO:0005886">
    <property type="term" value="C:plasma membrane"/>
    <property type="evidence" value="ECO:0007669"/>
    <property type="project" value="UniProtKB-SubCell"/>
</dbReference>
<dbReference type="Proteomes" id="UP000010716">
    <property type="component" value="Unassembled WGS sequence"/>
</dbReference>
<dbReference type="OrthoDB" id="9800498at2"/>
<evidence type="ECO:0000256" key="7">
    <source>
        <dbReference type="ARBA" id="ARBA00023136"/>
    </source>
</evidence>
<sequence>MAFQIVINIGIAILWMFLQNEFTFVQFTLGYVLGIVLLFVLRRFLGTRFYMERVVALVKLIALFIYELILANIDMLKIVLSPRLNITPGIVAVPTSLKTDWEKTTLAALISLTPGTLSMAFSEEGDIIYVHFIHMKDKEEAVKNIKEGFERAILEVTR</sequence>
<dbReference type="InterPro" id="IPR002758">
    <property type="entry name" value="Cation_antiport_E"/>
</dbReference>
<gene>
    <name evidence="9" type="ORF">CathTA2_2197</name>
    <name evidence="10" type="ORF">HUR95_14405</name>
</gene>
<dbReference type="Pfam" id="PF01899">
    <property type="entry name" value="MNHE"/>
    <property type="match status" value="1"/>
</dbReference>
<keyword evidence="6 8" id="KW-1133">Transmembrane helix</keyword>
<evidence type="ECO:0000256" key="4">
    <source>
        <dbReference type="ARBA" id="ARBA00022475"/>
    </source>
</evidence>
<keyword evidence="3" id="KW-0813">Transport</keyword>
<dbReference type="PIRSF" id="PIRSF019239">
    <property type="entry name" value="MrpE"/>
    <property type="match status" value="1"/>
</dbReference>
<evidence type="ECO:0000256" key="6">
    <source>
        <dbReference type="ARBA" id="ARBA00022989"/>
    </source>
</evidence>
<evidence type="ECO:0000256" key="8">
    <source>
        <dbReference type="SAM" id="Phobius"/>
    </source>
</evidence>
<keyword evidence="4" id="KW-1003">Cell membrane</keyword>
<evidence type="ECO:0000256" key="2">
    <source>
        <dbReference type="ARBA" id="ARBA00006228"/>
    </source>
</evidence>